<feature type="signal peptide" evidence="6">
    <location>
        <begin position="1"/>
        <end position="15"/>
    </location>
</feature>
<name>A0A059FCH3_9PROT</name>
<feature type="transmembrane region" description="Helical" evidence="5">
    <location>
        <begin position="143"/>
        <end position="162"/>
    </location>
</feature>
<evidence type="ECO:0000259" key="7">
    <source>
        <dbReference type="Pfam" id="PF00892"/>
    </source>
</evidence>
<dbReference type="InterPro" id="IPR037185">
    <property type="entry name" value="EmrE-like"/>
</dbReference>
<feature type="transmembrane region" description="Helical" evidence="5">
    <location>
        <begin position="231"/>
        <end position="250"/>
    </location>
</feature>
<accession>A0A059FCH3</accession>
<dbReference type="RefSeq" id="WP_035618871.1">
    <property type="nucleotide sequence ID" value="NZ_ARYK01000010.1"/>
</dbReference>
<dbReference type="EMBL" id="ARYK01000010">
    <property type="protein sequence ID" value="KCZ88325.1"/>
    <property type="molecule type" value="Genomic_DNA"/>
</dbReference>
<dbReference type="SUPFAM" id="SSF103481">
    <property type="entry name" value="Multidrug resistance efflux transporter EmrE"/>
    <property type="match status" value="2"/>
</dbReference>
<keyword evidence="9" id="KW-1185">Reference proteome</keyword>
<keyword evidence="2 5" id="KW-0812">Transmembrane</keyword>
<dbReference type="InterPro" id="IPR050638">
    <property type="entry name" value="AA-Vitamin_Transporters"/>
</dbReference>
<comment type="subcellular location">
    <subcellularLocation>
        <location evidence="1">Membrane</location>
        <topology evidence="1">Multi-pass membrane protein</topology>
    </subcellularLocation>
</comment>
<evidence type="ECO:0000256" key="6">
    <source>
        <dbReference type="SAM" id="SignalP"/>
    </source>
</evidence>
<keyword evidence="3 5" id="KW-1133">Transmembrane helix</keyword>
<dbReference type="OrthoDB" id="321830at2"/>
<feature type="transmembrane region" description="Helical" evidence="5">
    <location>
        <begin position="66"/>
        <end position="84"/>
    </location>
</feature>
<evidence type="ECO:0000256" key="2">
    <source>
        <dbReference type="ARBA" id="ARBA00022692"/>
    </source>
</evidence>
<evidence type="ECO:0000256" key="1">
    <source>
        <dbReference type="ARBA" id="ARBA00004141"/>
    </source>
</evidence>
<comment type="caution">
    <text evidence="8">The sequence shown here is derived from an EMBL/GenBank/DDBJ whole genome shotgun (WGS) entry which is preliminary data.</text>
</comment>
<evidence type="ECO:0000313" key="8">
    <source>
        <dbReference type="EMBL" id="KCZ88325.1"/>
    </source>
</evidence>
<evidence type="ECO:0000256" key="4">
    <source>
        <dbReference type="ARBA" id="ARBA00023136"/>
    </source>
</evidence>
<dbReference type="GO" id="GO:0016020">
    <property type="term" value="C:membrane"/>
    <property type="evidence" value="ECO:0007669"/>
    <property type="project" value="UniProtKB-SubCell"/>
</dbReference>
<dbReference type="eggNOG" id="COG0697">
    <property type="taxonomic scope" value="Bacteria"/>
</dbReference>
<feature type="transmembrane region" description="Helical" evidence="5">
    <location>
        <begin position="117"/>
        <end position="137"/>
    </location>
</feature>
<evidence type="ECO:0000256" key="3">
    <source>
        <dbReference type="ARBA" id="ARBA00022989"/>
    </source>
</evidence>
<dbReference type="AlphaFoldDB" id="A0A059FCH3"/>
<organism evidence="8 9">
    <name type="scientific">Hyphomonas johnsonii MHS-2</name>
    <dbReference type="NCBI Taxonomy" id="1280950"/>
    <lineage>
        <taxon>Bacteria</taxon>
        <taxon>Pseudomonadati</taxon>
        <taxon>Pseudomonadota</taxon>
        <taxon>Alphaproteobacteria</taxon>
        <taxon>Hyphomonadales</taxon>
        <taxon>Hyphomonadaceae</taxon>
        <taxon>Hyphomonas</taxon>
    </lineage>
</organism>
<dbReference type="PANTHER" id="PTHR32322">
    <property type="entry name" value="INNER MEMBRANE TRANSPORTER"/>
    <property type="match status" value="1"/>
</dbReference>
<dbReference type="PATRIC" id="fig|1280950.3.peg.3157"/>
<keyword evidence="6" id="KW-0732">Signal</keyword>
<evidence type="ECO:0000313" key="9">
    <source>
        <dbReference type="Proteomes" id="UP000025171"/>
    </source>
</evidence>
<dbReference type="InterPro" id="IPR000620">
    <property type="entry name" value="EamA_dom"/>
</dbReference>
<reference evidence="8 9" key="1">
    <citation type="journal article" date="2014" name="Antonie Van Leeuwenhoek">
        <title>Hyphomonas beringensis sp. nov. and Hyphomonas chukchiensis sp. nov., isolated from surface seawater of the Bering Sea and Chukchi Sea.</title>
        <authorList>
            <person name="Li C."/>
            <person name="Lai Q."/>
            <person name="Li G."/>
            <person name="Dong C."/>
            <person name="Wang J."/>
            <person name="Liao Y."/>
            <person name="Shao Z."/>
        </authorList>
    </citation>
    <scope>NUCLEOTIDE SEQUENCE [LARGE SCALE GENOMIC DNA]</scope>
    <source>
        <strain evidence="8 9">MHS-2</strain>
    </source>
</reference>
<proteinExistence type="predicted"/>
<feature type="transmembrane region" description="Helical" evidence="5">
    <location>
        <begin position="256"/>
        <end position="274"/>
    </location>
</feature>
<feature type="transmembrane region" description="Helical" evidence="5">
    <location>
        <begin position="90"/>
        <end position="110"/>
    </location>
</feature>
<feature type="transmembrane region" description="Helical" evidence="5">
    <location>
        <begin position="200"/>
        <end position="219"/>
    </location>
</feature>
<feature type="transmembrane region" description="Helical" evidence="5">
    <location>
        <begin position="36"/>
        <end position="54"/>
    </location>
</feature>
<evidence type="ECO:0000256" key="5">
    <source>
        <dbReference type="SAM" id="Phobius"/>
    </source>
</evidence>
<dbReference type="Proteomes" id="UP000025171">
    <property type="component" value="Unassembled WGS sequence"/>
</dbReference>
<protein>
    <recommendedName>
        <fullName evidence="7">EamA domain-containing protein</fullName>
    </recommendedName>
</protein>
<feature type="transmembrane region" description="Helical" evidence="5">
    <location>
        <begin position="174"/>
        <end position="194"/>
    </location>
</feature>
<feature type="chain" id="PRO_5012565332" description="EamA domain-containing protein" evidence="6">
    <location>
        <begin position="16"/>
        <end position="280"/>
    </location>
</feature>
<dbReference type="STRING" id="1280950.HJO_15723"/>
<gene>
    <name evidence="8" type="ORF">HJO_15723</name>
</gene>
<keyword evidence="4 5" id="KW-0472">Membrane</keyword>
<dbReference type="Pfam" id="PF00892">
    <property type="entry name" value="EamA"/>
    <property type="match status" value="1"/>
</dbReference>
<feature type="domain" description="EamA" evidence="7">
    <location>
        <begin position="144"/>
        <end position="273"/>
    </location>
</feature>
<sequence length="280" mass="28553">MKLFLLTSLTMVAFAANSILNRFALADGAIDPASFAALRVASGALVLWGLVALRRREWTLWSATRPAGAITLATYMIGFSFAYISLGAAVGALILFGGVQVVMFAGALLSRQRIGSLQALGAAIAFGGLVWLLWPSGGAAPDLLGAGLMLAAAIGWGIYSLIGRGSTDPTGDTAANFIFAVPLALLALCVTLPAPLTPTGIALAVTSGVVMSGLGYALWYTVLPRLSSATAAIAQLSVPVIAALGGITLLGEAVSLRFLVASALVLGGIAISLVRKRQAR</sequence>
<dbReference type="PANTHER" id="PTHR32322:SF9">
    <property type="entry name" value="AMINO-ACID METABOLITE EFFLUX PUMP-RELATED"/>
    <property type="match status" value="1"/>
</dbReference>